<feature type="compositionally biased region" description="Basic residues" evidence="2">
    <location>
        <begin position="478"/>
        <end position="488"/>
    </location>
</feature>
<comment type="similarity">
    <text evidence="1">Belongs to the IFRD family.</text>
</comment>
<organism evidence="5 6">
    <name type="scientific">Penicillium thymicola</name>
    <dbReference type="NCBI Taxonomy" id="293382"/>
    <lineage>
        <taxon>Eukaryota</taxon>
        <taxon>Fungi</taxon>
        <taxon>Dikarya</taxon>
        <taxon>Ascomycota</taxon>
        <taxon>Pezizomycotina</taxon>
        <taxon>Eurotiomycetes</taxon>
        <taxon>Eurotiomycetidae</taxon>
        <taxon>Eurotiales</taxon>
        <taxon>Aspergillaceae</taxon>
        <taxon>Penicillium</taxon>
    </lineage>
</organism>
<dbReference type="Proteomes" id="UP001227192">
    <property type="component" value="Unassembled WGS sequence"/>
</dbReference>
<dbReference type="InterPro" id="IPR039777">
    <property type="entry name" value="IFRD"/>
</dbReference>
<feature type="compositionally biased region" description="Acidic residues" evidence="2">
    <location>
        <begin position="310"/>
        <end position="326"/>
    </location>
</feature>
<accession>A0AAI9TIP3</accession>
<reference evidence="5" key="1">
    <citation type="submission" date="2015-06" db="EMBL/GenBank/DDBJ databases">
        <authorList>
            <person name="Nguyen H."/>
        </authorList>
    </citation>
    <scope>NUCLEOTIDE SEQUENCE</scope>
    <source>
        <strain evidence="5">DAOM 180753</strain>
    </source>
</reference>
<dbReference type="Gene3D" id="1.25.10.10">
    <property type="entry name" value="Leucine-rich Repeat Variant"/>
    <property type="match status" value="1"/>
</dbReference>
<evidence type="ECO:0000256" key="3">
    <source>
        <dbReference type="SAM" id="Phobius"/>
    </source>
</evidence>
<name>A0AAI9TIP3_PENTH</name>
<sequence length="500" mass="56683">MPDLRRQIFESGKTVSRKAASREASRTNSPTNSKQTSRQGSRNASRAPSDEEDSAFFVFCVFLFSSLSFFFFFFFFLFFIGSIGSLDDEHPEQDNPDWEQELGERIQEILDRKRSSVQGREEALQAFCRLTKYHYTVEEIHGAVSDLLAAFERSVRTEVSVREATLGLRAIELLVISAFDNTVYENTEPLLTRTIRDSASPLVKTAAIHCLGACTIFGGAGEDGMLEQMGFLLDIIASDGQSINATDDPTIVTAALQQWGFLVTEVNDFEEESEEAVQIFMDQLDSSDSNVQIAAGENIALLYEKSYGPQEDDEDEESVESNDDSDEHEHENYPTSDPKLVKRYNAYHNTPELESQLQQLATIHGKQVSKRDKKSLHSNFASILTTVENPRRGPRYNTAIDQNTNRHYGSTLTVKIGRHGLMTIDRWWKWVRLNALRRILQGGFSEHYFQGNRSVLNSLPVMMRMANQGHGSADRQSARKAAKMRNSRRWTTYQSDDEDE</sequence>
<gene>
    <name evidence="5" type="ORF">VN97_g5391</name>
</gene>
<feature type="compositionally biased region" description="Polar residues" evidence="2">
    <location>
        <begin position="26"/>
        <end position="46"/>
    </location>
</feature>
<feature type="region of interest" description="Disordered" evidence="2">
    <location>
        <begin position="1"/>
        <end position="48"/>
    </location>
</feature>
<proteinExistence type="inferred from homology"/>
<comment type="caution">
    <text evidence="5">The sequence shown here is derived from an EMBL/GenBank/DDBJ whole genome shotgun (WGS) entry which is preliminary data.</text>
</comment>
<evidence type="ECO:0000256" key="1">
    <source>
        <dbReference type="ARBA" id="ARBA00008828"/>
    </source>
</evidence>
<keyword evidence="3" id="KW-0472">Membrane</keyword>
<evidence type="ECO:0000313" key="6">
    <source>
        <dbReference type="Proteomes" id="UP001227192"/>
    </source>
</evidence>
<evidence type="ECO:0000256" key="2">
    <source>
        <dbReference type="SAM" id="MobiDB-lite"/>
    </source>
</evidence>
<feature type="region of interest" description="Disordered" evidence="2">
    <location>
        <begin position="308"/>
        <end position="341"/>
    </location>
</feature>
<feature type="domain" description="Interferon-related developmental regulator N-terminal" evidence="4">
    <location>
        <begin position="88"/>
        <end position="388"/>
    </location>
</feature>
<keyword evidence="3" id="KW-1133">Transmembrane helix</keyword>
<evidence type="ECO:0000313" key="5">
    <source>
        <dbReference type="EMBL" id="KAJ9487921.1"/>
    </source>
</evidence>
<protein>
    <recommendedName>
        <fullName evidence="4">Interferon-related developmental regulator N-terminal domain-containing protein</fullName>
    </recommendedName>
</protein>
<dbReference type="AlphaFoldDB" id="A0AAI9TIP3"/>
<keyword evidence="3" id="KW-0812">Transmembrane</keyword>
<dbReference type="PANTHER" id="PTHR12354:SF1">
    <property type="entry name" value="INTERFERON-RELATED DEVELOPMENTAL REGULATOR 1"/>
    <property type="match status" value="1"/>
</dbReference>
<feature type="region of interest" description="Disordered" evidence="2">
    <location>
        <begin position="468"/>
        <end position="500"/>
    </location>
</feature>
<reference evidence="5" key="2">
    <citation type="journal article" date="2016" name="Fungal Biol.">
        <title>Ochratoxin A production by Penicillium thymicola.</title>
        <authorList>
            <person name="Nguyen H.D.T."/>
            <person name="McMullin D.R."/>
            <person name="Ponomareva E."/>
            <person name="Riley R."/>
            <person name="Pomraning K.R."/>
            <person name="Baker S.E."/>
            <person name="Seifert K.A."/>
        </authorList>
    </citation>
    <scope>NUCLEOTIDE SEQUENCE</scope>
    <source>
        <strain evidence="5">DAOM 180753</strain>
    </source>
</reference>
<dbReference type="EMBL" id="LACB01000138">
    <property type="protein sequence ID" value="KAJ9487921.1"/>
    <property type="molecule type" value="Genomic_DNA"/>
</dbReference>
<dbReference type="InterPro" id="IPR016024">
    <property type="entry name" value="ARM-type_fold"/>
</dbReference>
<dbReference type="PANTHER" id="PTHR12354">
    <property type="entry name" value="INTERFERON-RELATED DEVELOPMENTAL REGULATOR"/>
    <property type="match status" value="1"/>
</dbReference>
<dbReference type="InterPro" id="IPR011989">
    <property type="entry name" value="ARM-like"/>
</dbReference>
<dbReference type="SUPFAM" id="SSF48371">
    <property type="entry name" value="ARM repeat"/>
    <property type="match status" value="1"/>
</dbReference>
<feature type="transmembrane region" description="Helical" evidence="3">
    <location>
        <begin position="55"/>
        <end position="80"/>
    </location>
</feature>
<keyword evidence="6" id="KW-1185">Reference proteome</keyword>
<dbReference type="Pfam" id="PF05004">
    <property type="entry name" value="IFRD"/>
    <property type="match status" value="1"/>
</dbReference>
<evidence type="ECO:0000259" key="4">
    <source>
        <dbReference type="Pfam" id="PF05004"/>
    </source>
</evidence>
<dbReference type="InterPro" id="IPR007701">
    <property type="entry name" value="Interferon-rel_develop_reg_N"/>
</dbReference>